<dbReference type="STRING" id="1305737.GCA_000526355_01535"/>
<reference evidence="1 2" key="1">
    <citation type="submission" date="2015-09" db="EMBL/GenBank/DDBJ databases">
        <title>Identification and resolution of microdiversity through metagenomic sequencing of parallel consortia.</title>
        <authorList>
            <person name="Nelson W.C."/>
            <person name="Romine M.F."/>
            <person name="Lindemann S.R."/>
        </authorList>
    </citation>
    <scope>NUCLEOTIDE SEQUENCE [LARGE SCALE GENOMIC DNA]</scope>
    <source>
        <strain evidence="1">HL-49</strain>
    </source>
</reference>
<dbReference type="AlphaFoldDB" id="A0A0P7XFD0"/>
<sequence>MKFFNILLDINGSLSTKFTEWKLLYPSVFFIIIFKNAGS</sequence>
<protein>
    <submittedName>
        <fullName evidence="1">Uncharacterized protein</fullName>
    </submittedName>
</protein>
<organism evidence="1 2">
    <name type="scientific">Algoriphagus marincola HL-49</name>
    <dbReference type="NCBI Taxonomy" id="1305737"/>
    <lineage>
        <taxon>Bacteria</taxon>
        <taxon>Pseudomonadati</taxon>
        <taxon>Bacteroidota</taxon>
        <taxon>Cytophagia</taxon>
        <taxon>Cytophagales</taxon>
        <taxon>Cyclobacteriaceae</taxon>
        <taxon>Algoriphagus</taxon>
    </lineage>
</organism>
<evidence type="ECO:0000313" key="1">
    <source>
        <dbReference type="EMBL" id="KPQ14439.1"/>
    </source>
</evidence>
<name>A0A0P7XFD0_9BACT</name>
<comment type="caution">
    <text evidence="1">The sequence shown here is derived from an EMBL/GenBank/DDBJ whole genome shotgun (WGS) entry which is preliminary data.</text>
</comment>
<proteinExistence type="predicted"/>
<evidence type="ECO:0000313" key="2">
    <source>
        <dbReference type="Proteomes" id="UP000050421"/>
    </source>
</evidence>
<gene>
    <name evidence="1" type="ORF">HLUCCX10_10590</name>
</gene>
<dbReference type="Proteomes" id="UP000050421">
    <property type="component" value="Unassembled WGS sequence"/>
</dbReference>
<dbReference type="PATRIC" id="fig|1305737.6.peg.2741"/>
<accession>A0A0P7XFD0</accession>
<dbReference type="EMBL" id="LJXT01000064">
    <property type="protein sequence ID" value="KPQ14439.1"/>
    <property type="molecule type" value="Genomic_DNA"/>
</dbReference>